<feature type="transmembrane region" description="Helical" evidence="2">
    <location>
        <begin position="393"/>
        <end position="414"/>
    </location>
</feature>
<feature type="transmembrane region" description="Helical" evidence="2">
    <location>
        <begin position="513"/>
        <end position="533"/>
    </location>
</feature>
<feature type="transmembrane region" description="Helical" evidence="2">
    <location>
        <begin position="446"/>
        <end position="471"/>
    </location>
</feature>
<evidence type="ECO:0000256" key="2">
    <source>
        <dbReference type="SAM" id="Phobius"/>
    </source>
</evidence>
<dbReference type="STRING" id="1141098.A0A1Y2E6G0"/>
<dbReference type="Pfam" id="PF23190">
    <property type="entry name" value="LHD_TRPY1"/>
    <property type="match status" value="1"/>
</dbReference>
<proteinExistence type="predicted"/>
<organism evidence="5 6">
    <name type="scientific">Pseudomassariella vexata</name>
    <dbReference type="NCBI Taxonomy" id="1141098"/>
    <lineage>
        <taxon>Eukaryota</taxon>
        <taxon>Fungi</taxon>
        <taxon>Dikarya</taxon>
        <taxon>Ascomycota</taxon>
        <taxon>Pezizomycotina</taxon>
        <taxon>Sordariomycetes</taxon>
        <taxon>Xylariomycetidae</taxon>
        <taxon>Amphisphaeriales</taxon>
        <taxon>Pseudomassariaceae</taxon>
        <taxon>Pseudomassariella</taxon>
    </lineage>
</organism>
<evidence type="ECO:0000313" key="5">
    <source>
        <dbReference type="EMBL" id="ORY66455.1"/>
    </source>
</evidence>
<evidence type="ECO:0000313" key="6">
    <source>
        <dbReference type="Proteomes" id="UP000193689"/>
    </source>
</evidence>
<keyword evidence="2" id="KW-0472">Membrane</keyword>
<feature type="transmembrane region" description="Helical" evidence="2">
    <location>
        <begin position="264"/>
        <end position="282"/>
    </location>
</feature>
<sequence>MPDRCDIRIRVEEPSEAERRPLIVQSHYSHIMDGEPFFGCPNPHAHLPVYTTIHRIRRDVISIVEDFLTFEQLRDLRLNIAVVRPLVDKLYEQDDISIVYCLLVNRAHFLHEQAHLNNRQNVHFTRATLCEVVATRILRRFAEDNPGPQGVLLLANILVAGFEPFQNAPEEVRREAALSSTFDYHRNVPALEVAIISESKYLLSSTHCQKVIDAIYNGQIVYTPSSFLDLIPDRYKQKPIALYEPRGAPLLNQYRLIVPRTRNLLEVIQFVILLTLYLMFMTDRDPARISIREAAFAVYAFGWVLDQFATILEHGWDVYTQNLWSFLDVMFALVYWGYLIPRVYGWKIGDVGPGQQALNILAMGAPVLVPRLAFNLLSDNLVFLSLRSMVADFTLLTFLAAWCFCGFLLSMVWLAEGRHDFLTISKWMLWIWFGLDGTGVDQSPDFHWLLGPTLMIMFAFLGNTLFLTILVSMLSNTFSTIVSDATAEIQFRRAVLTLEGVKSDAIFAYQPPFNILAIFVLLPMKFFVSARWFHKIHVASVRAINLPVLLIIAIAERRLLRPSSTRLPSRTRGWFWEKWRITTHSDMQTVFEITPPDSVEDDIAVDDELTHHMIRKQFVRQPSTPHVPRVRPTIRQEPSSDEDGGNSKQLDNGNHKKRVENPEIKRPARRDSMAPYAELTEQVRSILNESSEFGELSSRLDSLEQTTGRIEEMLQKLTGAEDDEGALEDEEMRAGDVDLSGTIGELDRTEIAE</sequence>
<accession>A0A1Y2E6G0</accession>
<dbReference type="InterPro" id="IPR052971">
    <property type="entry name" value="TRP_calcium_channel"/>
</dbReference>
<evidence type="ECO:0008006" key="7">
    <source>
        <dbReference type="Google" id="ProtNLM"/>
    </source>
</evidence>
<feature type="transmembrane region" description="Helical" evidence="2">
    <location>
        <begin position="294"/>
        <end position="312"/>
    </location>
</feature>
<dbReference type="OrthoDB" id="2373987at2759"/>
<evidence type="ECO:0000259" key="3">
    <source>
        <dbReference type="Pfam" id="PF23190"/>
    </source>
</evidence>
<dbReference type="Proteomes" id="UP000193689">
    <property type="component" value="Unassembled WGS sequence"/>
</dbReference>
<feature type="compositionally biased region" description="Basic and acidic residues" evidence="1">
    <location>
        <begin position="659"/>
        <end position="672"/>
    </location>
</feature>
<feature type="region of interest" description="Disordered" evidence="1">
    <location>
        <begin position="616"/>
        <end position="676"/>
    </location>
</feature>
<feature type="compositionally biased region" description="Acidic residues" evidence="1">
    <location>
        <begin position="720"/>
        <end position="731"/>
    </location>
</feature>
<protein>
    <recommendedName>
        <fullName evidence="7">Nonselective cation channel</fullName>
    </recommendedName>
</protein>
<keyword evidence="2" id="KW-0812">Transmembrane</keyword>
<name>A0A1Y2E6G0_9PEZI</name>
<dbReference type="PANTHER" id="PTHR35859">
    <property type="entry name" value="NONSELECTIVE CATION CHANNEL PROTEIN"/>
    <property type="match status" value="1"/>
</dbReference>
<dbReference type="InterPro" id="IPR056337">
    <property type="entry name" value="LHD_YVC1"/>
</dbReference>
<keyword evidence="6" id="KW-1185">Reference proteome</keyword>
<evidence type="ECO:0000256" key="1">
    <source>
        <dbReference type="SAM" id="MobiDB-lite"/>
    </source>
</evidence>
<dbReference type="PANTHER" id="PTHR35859:SF1">
    <property type="entry name" value="NONSELECTIVE CATION CHANNEL PROTEIN"/>
    <property type="match status" value="1"/>
</dbReference>
<gene>
    <name evidence="5" type="ORF">BCR38DRAFT_430298</name>
</gene>
<keyword evidence="2" id="KW-1133">Transmembrane helix</keyword>
<dbReference type="InterPro" id="IPR056336">
    <property type="entry name" value="YVC1_C"/>
</dbReference>
<dbReference type="EMBL" id="MCFJ01000005">
    <property type="protein sequence ID" value="ORY66455.1"/>
    <property type="molecule type" value="Genomic_DNA"/>
</dbReference>
<feature type="transmembrane region" description="Helical" evidence="2">
    <location>
        <begin position="539"/>
        <end position="560"/>
    </location>
</feature>
<comment type="caution">
    <text evidence="5">The sequence shown here is derived from an EMBL/GenBank/DDBJ whole genome shotgun (WGS) entry which is preliminary data.</text>
</comment>
<feature type="domain" description="Calcium channel YVC1-like C-terminal transmembrane" evidence="4">
    <location>
        <begin position="270"/>
        <end position="561"/>
    </location>
</feature>
<evidence type="ECO:0000259" key="4">
    <source>
        <dbReference type="Pfam" id="PF23317"/>
    </source>
</evidence>
<feature type="domain" description="YVC1 N-terminal linker helical" evidence="3">
    <location>
        <begin position="51"/>
        <end position="236"/>
    </location>
</feature>
<dbReference type="RefSeq" id="XP_040717419.1">
    <property type="nucleotide sequence ID" value="XM_040860029.1"/>
</dbReference>
<dbReference type="AlphaFoldDB" id="A0A1Y2E6G0"/>
<dbReference type="GeneID" id="63776241"/>
<reference evidence="5 6" key="1">
    <citation type="submission" date="2016-07" db="EMBL/GenBank/DDBJ databases">
        <title>Pervasive Adenine N6-methylation of Active Genes in Fungi.</title>
        <authorList>
            <consortium name="DOE Joint Genome Institute"/>
            <person name="Mondo S.J."/>
            <person name="Dannebaum R.O."/>
            <person name="Kuo R.C."/>
            <person name="Labutti K."/>
            <person name="Haridas S."/>
            <person name="Kuo A."/>
            <person name="Salamov A."/>
            <person name="Ahrendt S.R."/>
            <person name="Lipzen A."/>
            <person name="Sullivan W."/>
            <person name="Andreopoulos W.B."/>
            <person name="Clum A."/>
            <person name="Lindquist E."/>
            <person name="Daum C."/>
            <person name="Ramamoorthy G.K."/>
            <person name="Gryganskyi A."/>
            <person name="Culley D."/>
            <person name="Magnuson J.K."/>
            <person name="James T.Y."/>
            <person name="O'Malley M.A."/>
            <person name="Stajich J.E."/>
            <person name="Spatafora J.W."/>
            <person name="Visel A."/>
            <person name="Grigoriev I.V."/>
        </authorList>
    </citation>
    <scope>NUCLEOTIDE SEQUENCE [LARGE SCALE GENOMIC DNA]</scope>
    <source>
        <strain evidence="5 6">CBS 129021</strain>
    </source>
</reference>
<feature type="transmembrane region" description="Helical" evidence="2">
    <location>
        <begin position="324"/>
        <end position="344"/>
    </location>
</feature>
<feature type="region of interest" description="Disordered" evidence="1">
    <location>
        <begin position="718"/>
        <end position="753"/>
    </location>
</feature>
<dbReference type="Pfam" id="PF23317">
    <property type="entry name" value="YVC1_C"/>
    <property type="match status" value="1"/>
</dbReference>
<dbReference type="InParanoid" id="A0A1Y2E6G0"/>